<evidence type="ECO:0000259" key="2">
    <source>
        <dbReference type="Pfam" id="PF17921"/>
    </source>
</evidence>
<feature type="compositionally biased region" description="Basic and acidic residues" evidence="1">
    <location>
        <begin position="17"/>
        <end position="37"/>
    </location>
</feature>
<organism evidence="3 4">
    <name type="scientific">Hibiscus syriacus</name>
    <name type="common">Rose of Sharon</name>
    <dbReference type="NCBI Taxonomy" id="106335"/>
    <lineage>
        <taxon>Eukaryota</taxon>
        <taxon>Viridiplantae</taxon>
        <taxon>Streptophyta</taxon>
        <taxon>Embryophyta</taxon>
        <taxon>Tracheophyta</taxon>
        <taxon>Spermatophyta</taxon>
        <taxon>Magnoliopsida</taxon>
        <taxon>eudicotyledons</taxon>
        <taxon>Gunneridae</taxon>
        <taxon>Pentapetalae</taxon>
        <taxon>rosids</taxon>
        <taxon>malvids</taxon>
        <taxon>Malvales</taxon>
        <taxon>Malvaceae</taxon>
        <taxon>Malvoideae</taxon>
        <taxon>Hibiscus</taxon>
    </lineage>
</organism>
<proteinExistence type="predicted"/>
<dbReference type="Gene3D" id="1.10.340.70">
    <property type="match status" value="1"/>
</dbReference>
<evidence type="ECO:0000313" key="3">
    <source>
        <dbReference type="EMBL" id="KAE8735614.1"/>
    </source>
</evidence>
<dbReference type="AlphaFoldDB" id="A0A6A3D4Z7"/>
<dbReference type="InterPro" id="IPR041588">
    <property type="entry name" value="Integrase_H2C2"/>
</dbReference>
<dbReference type="PANTHER" id="PTHR37984">
    <property type="entry name" value="PROTEIN CBG26694"/>
    <property type="match status" value="1"/>
</dbReference>
<dbReference type="Proteomes" id="UP000436088">
    <property type="component" value="Unassembled WGS sequence"/>
</dbReference>
<name>A0A6A3D4Z7_HIBSY</name>
<protein>
    <recommendedName>
        <fullName evidence="2">Integrase zinc-binding domain-containing protein</fullName>
    </recommendedName>
</protein>
<feature type="compositionally biased region" description="Basic residues" evidence="1">
    <location>
        <begin position="183"/>
        <end position="193"/>
    </location>
</feature>
<evidence type="ECO:0000313" key="4">
    <source>
        <dbReference type="Proteomes" id="UP000436088"/>
    </source>
</evidence>
<dbReference type="PANTHER" id="PTHR37984:SF5">
    <property type="entry name" value="PROTEIN NYNRIN-LIKE"/>
    <property type="match status" value="1"/>
</dbReference>
<feature type="region of interest" description="Disordered" evidence="1">
    <location>
        <begin position="1"/>
        <end position="54"/>
    </location>
</feature>
<evidence type="ECO:0000256" key="1">
    <source>
        <dbReference type="SAM" id="MobiDB-lite"/>
    </source>
</evidence>
<dbReference type="InterPro" id="IPR043502">
    <property type="entry name" value="DNA/RNA_pol_sf"/>
</dbReference>
<keyword evidence="4" id="KW-1185">Reference proteome</keyword>
<feature type="region of interest" description="Disordered" evidence="1">
    <location>
        <begin position="183"/>
        <end position="220"/>
    </location>
</feature>
<dbReference type="InterPro" id="IPR043128">
    <property type="entry name" value="Rev_trsase/Diguanyl_cyclase"/>
</dbReference>
<dbReference type="InterPro" id="IPR050951">
    <property type="entry name" value="Retrovirus_Pol_polyprotein"/>
</dbReference>
<accession>A0A6A3D4Z7</accession>
<dbReference type="Gene3D" id="3.30.70.270">
    <property type="match status" value="1"/>
</dbReference>
<reference evidence="3" key="1">
    <citation type="submission" date="2019-09" db="EMBL/GenBank/DDBJ databases">
        <title>Draft genome information of white flower Hibiscus syriacus.</title>
        <authorList>
            <person name="Kim Y.-M."/>
        </authorList>
    </citation>
    <scope>NUCLEOTIDE SEQUENCE [LARGE SCALE GENOMIC DNA]</scope>
    <source>
        <strain evidence="3">YM2019G1</strain>
    </source>
</reference>
<dbReference type="SUPFAM" id="SSF56672">
    <property type="entry name" value="DNA/RNA polymerases"/>
    <property type="match status" value="1"/>
</dbReference>
<dbReference type="Pfam" id="PF17921">
    <property type="entry name" value="Integrase_H2C2"/>
    <property type="match status" value="1"/>
</dbReference>
<sequence length="734" mass="84698">MTSVSDPRFLDETEPQNQDKRVGRIEDLYNEIKKAQDSTESQLSMLEPDEGGMETQEQIDDLYEKLDERTRGIESMYFSMMAELMREMKELRSELLVYKSMEQFFRYSGIKDETTKVNITSNYVIDVGGDANVPSSRHLGNSEGYFTFIDGLQQWVKFEIQRRGVKELSEAMDVAKSLTSFKVKKANSSKPKPKSKDNDGERRPREDPTTIRKSQEGSWKEGPDFMDIIVAGIGAKMVFVIQFSKGVRKEEPTYLAMLIEDELSMTERVPTEVGQVLMEFRDVIPKELPKYFPPKGEVDHKIELVSNAESPAKTPYLMAPLDKKTLKEHVEHLRKVFQVLRENDFYFKEEKCSFAQKEVPFLCHVVGGGKLRMDGDKVRAIDEWKLPIKMATPLTELLKKNKAWDWCCHIAPSCLLFSPMHPTLPLVGLIQEYGKLRKELMKECHDSKWAVHLGVYQNSILLIEQYYWPHMVEDVQAYVRTCLVCQQDKIEMKIPSRFLQPFPIPERLWESIFVDFIVGFPITNGISSIMVVFDKFLTFILTFKVCLAEEFSYNLQWSEATNQSPFKIMTGQQPLTPNTIATKYEGLSLAAHEFANEWQEHLDFSRACLHKAGKWTKKWTDRKMRDLHFQVGDLVLTKFNGILRNLTVHKGLVQIYEGSWEHVEGLWQFRTKINQFHSKQVTRVSLDLMGENDTDHEAMAEVTTQKRAHGNLGGVLGLASPFRLARFLGMKSHA</sequence>
<feature type="domain" description="Integrase zinc-binding" evidence="2">
    <location>
        <begin position="435"/>
        <end position="489"/>
    </location>
</feature>
<feature type="compositionally biased region" description="Basic and acidic residues" evidence="1">
    <location>
        <begin position="194"/>
        <end position="220"/>
    </location>
</feature>
<dbReference type="EMBL" id="VEPZ02000032">
    <property type="protein sequence ID" value="KAE8735614.1"/>
    <property type="molecule type" value="Genomic_DNA"/>
</dbReference>
<gene>
    <name evidence="3" type="ORF">F3Y22_tig00000340pilonHSYRG00780</name>
</gene>
<comment type="caution">
    <text evidence="3">The sequence shown here is derived from an EMBL/GenBank/DDBJ whole genome shotgun (WGS) entry which is preliminary data.</text>
</comment>